<keyword evidence="4" id="KW-0401">Integrin</keyword>
<dbReference type="RefSeq" id="XP_020860121.1">
    <property type="nucleotide sequence ID" value="XM_021004462.1"/>
</dbReference>
<comment type="subcellular location">
    <subcellularLocation>
        <location evidence="1">Membrane</location>
        <topology evidence="1">Single-pass type I membrane protein</topology>
    </subcellularLocation>
</comment>
<proteinExistence type="inferred from homology"/>
<dbReference type="Gene3D" id="2.60.40.1530">
    <property type="entry name" value="ntegrin, alpha v. Chain A, domain 4"/>
    <property type="match status" value="2"/>
</dbReference>
<evidence type="ECO:0000256" key="6">
    <source>
        <dbReference type="ARBA" id="ARBA00023170"/>
    </source>
</evidence>
<dbReference type="Pfam" id="PF21520">
    <property type="entry name" value="ITGAX-like_Ig_3"/>
    <property type="match status" value="2"/>
</dbReference>
<dbReference type="GO" id="GO:0009897">
    <property type="term" value="C:external side of plasma membrane"/>
    <property type="evidence" value="ECO:0007669"/>
    <property type="project" value="TreeGrafter"/>
</dbReference>
<keyword evidence="5" id="KW-0472">Membrane</keyword>
<dbReference type="GO" id="GO:0008305">
    <property type="term" value="C:integrin complex"/>
    <property type="evidence" value="ECO:0007669"/>
    <property type="project" value="TreeGrafter"/>
</dbReference>
<dbReference type="SUPFAM" id="SSF69179">
    <property type="entry name" value="Integrin domains"/>
    <property type="match status" value="1"/>
</dbReference>
<dbReference type="GO" id="GO:0098609">
    <property type="term" value="P:cell-cell adhesion"/>
    <property type="evidence" value="ECO:0007669"/>
    <property type="project" value="TreeGrafter"/>
</dbReference>
<evidence type="ECO:0000256" key="7">
    <source>
        <dbReference type="ARBA" id="ARBA00023180"/>
    </source>
</evidence>
<name>A0A6P5LVH1_PHACI</name>
<dbReference type="PANTHER" id="PTHR23220">
    <property type="entry name" value="INTEGRIN ALPHA"/>
    <property type="match status" value="1"/>
</dbReference>
<dbReference type="GeneID" id="110220456"/>
<dbReference type="InterPro" id="IPR032695">
    <property type="entry name" value="Integrin_dom_sf"/>
</dbReference>
<keyword evidence="10" id="KW-1185">Reference proteome</keyword>
<evidence type="ECO:0000259" key="8">
    <source>
        <dbReference type="Pfam" id="PF20805"/>
    </source>
</evidence>
<evidence type="ECO:0000256" key="4">
    <source>
        <dbReference type="ARBA" id="ARBA00023037"/>
    </source>
</evidence>
<evidence type="ECO:0000259" key="9">
    <source>
        <dbReference type="Pfam" id="PF21520"/>
    </source>
</evidence>
<evidence type="ECO:0000256" key="2">
    <source>
        <dbReference type="ARBA" id="ARBA00008054"/>
    </source>
</evidence>
<dbReference type="GO" id="GO:0007160">
    <property type="term" value="P:cell-matrix adhesion"/>
    <property type="evidence" value="ECO:0007669"/>
    <property type="project" value="TreeGrafter"/>
</dbReference>
<organism evidence="10 11">
    <name type="scientific">Phascolarctos cinereus</name>
    <name type="common">Koala</name>
    <dbReference type="NCBI Taxonomy" id="38626"/>
    <lineage>
        <taxon>Eukaryota</taxon>
        <taxon>Metazoa</taxon>
        <taxon>Chordata</taxon>
        <taxon>Craniata</taxon>
        <taxon>Vertebrata</taxon>
        <taxon>Euteleostomi</taxon>
        <taxon>Mammalia</taxon>
        <taxon>Metatheria</taxon>
        <taxon>Diprotodontia</taxon>
        <taxon>Phascolarctidae</taxon>
        <taxon>Phascolarctos</taxon>
    </lineage>
</organism>
<comment type="similarity">
    <text evidence="2">Belongs to the integrin alpha chain family.</text>
</comment>
<dbReference type="InParanoid" id="A0A6P5LVH1"/>
<dbReference type="GO" id="GO:0033627">
    <property type="term" value="P:cell adhesion mediated by integrin"/>
    <property type="evidence" value="ECO:0007669"/>
    <property type="project" value="TreeGrafter"/>
</dbReference>
<evidence type="ECO:0000313" key="11">
    <source>
        <dbReference type="RefSeq" id="XP_020860121.1"/>
    </source>
</evidence>
<evidence type="ECO:0000313" key="10">
    <source>
        <dbReference type="Proteomes" id="UP000515140"/>
    </source>
</evidence>
<sequence>MVVGNDLELNVTVTVTNQGEDSYRTMVTFLYPPGLSYRRVSVTQSWHPRQSVRLACEAAAPENKALKGTGCSINHPIFQEAAKVTFVATFDISPTATLGDKMLMKTKVSSENNTPKSNNTTFQLEVPVKYAVYLVISSKEESTQYLNFSASEEKKSQEVKHRYQVNNLSKQDLPSSINFWVPAELNRMIVWDVTTANSPQDCYIAVCLKIRCNISSFGVQEELDFTLKGNLSFVLVSQLGFFKCRYKEMIEENTQSTHFSNEVSNSLTDDLPTP</sequence>
<feature type="domain" description="Integrin alpha-X-like third Ig-like" evidence="9">
    <location>
        <begin position="201"/>
        <end position="239"/>
    </location>
</feature>
<dbReference type="PANTHER" id="PTHR23220:SF118">
    <property type="entry name" value="INTEGRIN ALPHA-X"/>
    <property type="match status" value="1"/>
</dbReference>
<accession>A0A6P5LVH1</accession>
<feature type="domain" description="Integrin alpha second immunoglobulin-like" evidence="8">
    <location>
        <begin position="2"/>
        <end position="126"/>
    </location>
</feature>
<keyword evidence="7" id="KW-0325">Glycoprotein</keyword>
<evidence type="ECO:0000256" key="1">
    <source>
        <dbReference type="ARBA" id="ARBA00004479"/>
    </source>
</evidence>
<protein>
    <submittedName>
        <fullName evidence="11">Integrin alpha-D-like</fullName>
    </submittedName>
</protein>
<reference evidence="11" key="1">
    <citation type="submission" date="2025-08" db="UniProtKB">
        <authorList>
            <consortium name="RefSeq"/>
        </authorList>
    </citation>
    <scope>IDENTIFICATION</scope>
    <source>
        <tissue evidence="11">Spleen</tissue>
    </source>
</reference>
<dbReference type="AlphaFoldDB" id="A0A6P5LVH1"/>
<evidence type="ECO:0000256" key="3">
    <source>
        <dbReference type="ARBA" id="ARBA00022889"/>
    </source>
</evidence>
<gene>
    <name evidence="11" type="primary">LOC110220456</name>
</gene>
<evidence type="ECO:0000256" key="5">
    <source>
        <dbReference type="ARBA" id="ARBA00023136"/>
    </source>
</evidence>
<keyword evidence="3" id="KW-0130">Cell adhesion</keyword>
<dbReference type="Proteomes" id="UP000515140">
    <property type="component" value="Unplaced"/>
</dbReference>
<dbReference type="Pfam" id="PF20805">
    <property type="entry name" value="Integrin_A_Ig_2"/>
    <property type="match status" value="1"/>
</dbReference>
<keyword evidence="6" id="KW-0675">Receptor</keyword>
<dbReference type="GO" id="GO:0005178">
    <property type="term" value="F:integrin binding"/>
    <property type="evidence" value="ECO:0007669"/>
    <property type="project" value="TreeGrafter"/>
</dbReference>
<dbReference type="Gene3D" id="2.60.40.1510">
    <property type="entry name" value="ntegrin, alpha v. Chain A, domain 3"/>
    <property type="match status" value="1"/>
</dbReference>
<dbReference type="GO" id="GO:0007229">
    <property type="term" value="P:integrin-mediated signaling pathway"/>
    <property type="evidence" value="ECO:0007669"/>
    <property type="project" value="UniProtKB-KW"/>
</dbReference>
<feature type="domain" description="Integrin alpha-X-like third Ig-like" evidence="9">
    <location>
        <begin position="129"/>
        <end position="199"/>
    </location>
</feature>
<dbReference type="KEGG" id="pcw:110220456"/>
<dbReference type="InterPro" id="IPR048633">
    <property type="entry name" value="ITGAX-like_Ig_3"/>
</dbReference>
<dbReference type="InterPro" id="IPR048285">
    <property type="entry name" value="Integrin_alpha_Ig-like_2"/>
</dbReference>